<sequence>MSEVSMIGLDLAKNTFQAHGENADGSVAFRKKLRRDKVMMFFDSQPRCTVAMEACASAHFWARSLQELGHEVRLVPPRYVKPFVKRQKNDAADAEAIAEAASRPTMRFVAIKSEAKQAQGMAFKTRDLMVRQRTQMINALRGNMAEFGVIAPQGVANVERLRSVVDDPEAALPAPVVALAQMALEQIDEVTKRIDAIEHDIKKLARQQDTSKRVMTIPGVGPICATAVEAFAPPMESFNSGRDFAAWLGLTPRQHSTGGKERLGKMSKMGQRDLRRLLVGGAMAVVRWAAKHGAPAGSWLGRMLERKPRMVVAVALANKNARIIWALLTQGGVYKDPAVAAA</sequence>
<gene>
    <name evidence="4" type="ORF">CKO28_23325</name>
</gene>
<keyword evidence="5" id="KW-1185">Reference proteome</keyword>
<evidence type="ECO:0000313" key="5">
    <source>
        <dbReference type="Proteomes" id="UP001296873"/>
    </source>
</evidence>
<evidence type="ECO:0000313" key="4">
    <source>
        <dbReference type="EMBL" id="MBK1670947.1"/>
    </source>
</evidence>
<dbReference type="PANTHER" id="PTHR33055:SF3">
    <property type="entry name" value="PUTATIVE TRANSPOSASE FOR IS117-RELATED"/>
    <property type="match status" value="1"/>
</dbReference>
<feature type="coiled-coil region" evidence="1">
    <location>
        <begin position="180"/>
        <end position="207"/>
    </location>
</feature>
<dbReference type="RefSeq" id="WP_200343398.1">
    <property type="nucleotide sequence ID" value="NZ_NRRL01000131.1"/>
</dbReference>
<feature type="domain" description="Transposase IS116/IS110/IS902 C-terminal" evidence="3">
    <location>
        <begin position="212"/>
        <end position="289"/>
    </location>
</feature>
<comment type="caution">
    <text evidence="4">The sequence shown here is derived from an EMBL/GenBank/DDBJ whole genome shotgun (WGS) entry which is preliminary data.</text>
</comment>
<evidence type="ECO:0000256" key="1">
    <source>
        <dbReference type="SAM" id="Coils"/>
    </source>
</evidence>
<dbReference type="Pfam" id="PF01548">
    <property type="entry name" value="DEDD_Tnp_IS110"/>
    <property type="match status" value="1"/>
</dbReference>
<name>A0ABS1DKE3_9PROT</name>
<dbReference type="Pfam" id="PF02371">
    <property type="entry name" value="Transposase_20"/>
    <property type="match status" value="1"/>
</dbReference>
<dbReference type="EMBL" id="NRRL01000131">
    <property type="protein sequence ID" value="MBK1670947.1"/>
    <property type="molecule type" value="Genomic_DNA"/>
</dbReference>
<dbReference type="Proteomes" id="UP001296873">
    <property type="component" value="Unassembled WGS sequence"/>
</dbReference>
<protein>
    <submittedName>
        <fullName evidence="4">IS110 family transposase</fullName>
    </submittedName>
</protein>
<evidence type="ECO:0000259" key="3">
    <source>
        <dbReference type="Pfam" id="PF02371"/>
    </source>
</evidence>
<evidence type="ECO:0000259" key="2">
    <source>
        <dbReference type="Pfam" id="PF01548"/>
    </source>
</evidence>
<keyword evidence="1" id="KW-0175">Coiled coil</keyword>
<accession>A0ABS1DKE3</accession>
<dbReference type="InterPro" id="IPR003346">
    <property type="entry name" value="Transposase_20"/>
</dbReference>
<dbReference type="PANTHER" id="PTHR33055">
    <property type="entry name" value="TRANSPOSASE FOR INSERTION SEQUENCE ELEMENT IS1111A"/>
    <property type="match status" value="1"/>
</dbReference>
<feature type="domain" description="Transposase IS110-like N-terminal" evidence="2">
    <location>
        <begin position="7"/>
        <end position="145"/>
    </location>
</feature>
<proteinExistence type="predicted"/>
<reference evidence="4 5" key="1">
    <citation type="journal article" date="2020" name="Microorganisms">
        <title>Osmotic Adaptation and Compatible Solute Biosynthesis of Phototrophic Bacteria as Revealed from Genome Analyses.</title>
        <authorList>
            <person name="Imhoff J.F."/>
            <person name="Rahn T."/>
            <person name="Kunzel S."/>
            <person name="Keller A."/>
            <person name="Neulinger S.C."/>
        </authorList>
    </citation>
    <scope>NUCLEOTIDE SEQUENCE [LARGE SCALE GENOMIC DNA]</scope>
    <source>
        <strain evidence="4 5">DSM 9895</strain>
    </source>
</reference>
<dbReference type="InterPro" id="IPR047650">
    <property type="entry name" value="Transpos_IS110"/>
</dbReference>
<organism evidence="4 5">
    <name type="scientific">Rhodovibrio sodomensis</name>
    <dbReference type="NCBI Taxonomy" id="1088"/>
    <lineage>
        <taxon>Bacteria</taxon>
        <taxon>Pseudomonadati</taxon>
        <taxon>Pseudomonadota</taxon>
        <taxon>Alphaproteobacteria</taxon>
        <taxon>Rhodospirillales</taxon>
        <taxon>Rhodovibrionaceae</taxon>
        <taxon>Rhodovibrio</taxon>
    </lineage>
</organism>
<dbReference type="NCBIfam" id="NF033542">
    <property type="entry name" value="transpos_IS110"/>
    <property type="match status" value="1"/>
</dbReference>
<dbReference type="InterPro" id="IPR002525">
    <property type="entry name" value="Transp_IS110-like_N"/>
</dbReference>